<evidence type="ECO:0000259" key="1">
    <source>
        <dbReference type="PROSITE" id="PS50181"/>
    </source>
</evidence>
<protein>
    <recommendedName>
        <fullName evidence="1">F-box domain-containing protein</fullName>
    </recommendedName>
</protein>
<dbReference type="InterPro" id="IPR001810">
    <property type="entry name" value="F-box_dom"/>
</dbReference>
<feature type="domain" description="F-box" evidence="1">
    <location>
        <begin position="14"/>
        <end position="65"/>
    </location>
</feature>
<keyword evidence="3" id="KW-1185">Reference proteome</keyword>
<comment type="caution">
    <text evidence="2">The sequence shown here is derived from an EMBL/GenBank/DDBJ whole genome shotgun (WGS) entry which is preliminary data.</text>
</comment>
<evidence type="ECO:0000313" key="2">
    <source>
        <dbReference type="EMBL" id="OEL16213.1"/>
    </source>
</evidence>
<dbReference type="PANTHER" id="PTHR31672">
    <property type="entry name" value="BNACNNG10540D PROTEIN"/>
    <property type="match status" value="1"/>
</dbReference>
<dbReference type="Proteomes" id="UP000095767">
    <property type="component" value="Unassembled WGS sequence"/>
</dbReference>
<dbReference type="Pfam" id="PF12937">
    <property type="entry name" value="F-box-like"/>
    <property type="match status" value="1"/>
</dbReference>
<organism evidence="2 3">
    <name type="scientific">Dichanthelium oligosanthes</name>
    <dbReference type="NCBI Taxonomy" id="888268"/>
    <lineage>
        <taxon>Eukaryota</taxon>
        <taxon>Viridiplantae</taxon>
        <taxon>Streptophyta</taxon>
        <taxon>Embryophyta</taxon>
        <taxon>Tracheophyta</taxon>
        <taxon>Spermatophyta</taxon>
        <taxon>Magnoliopsida</taxon>
        <taxon>Liliopsida</taxon>
        <taxon>Poales</taxon>
        <taxon>Poaceae</taxon>
        <taxon>PACMAD clade</taxon>
        <taxon>Panicoideae</taxon>
        <taxon>Panicodae</taxon>
        <taxon>Paniceae</taxon>
        <taxon>Dichantheliinae</taxon>
        <taxon>Dichanthelium</taxon>
    </lineage>
</organism>
<dbReference type="InterPro" id="IPR050796">
    <property type="entry name" value="SCF_F-box_component"/>
</dbReference>
<dbReference type="SUPFAM" id="SSF81383">
    <property type="entry name" value="F-box domain"/>
    <property type="match status" value="1"/>
</dbReference>
<gene>
    <name evidence="2" type="ORF">BAE44_0022767</name>
</gene>
<sequence length="203" mass="23161">MAEPSRPPGQRCGPLTIANLPEEILSEILLLLPPKSILRCRAVCKAWRAVTSDRALLLAHHRRQLPRRLFTFVRDVGGYHDDLGVLDYCVEAFDFRTHEFLSVARFTGEDYDCLLGDSPFVVHAACDGLLLMSYNNYLHLCNPTTRQWLWVFPPALQHDKVVGLYYAHGHSSNSEYRVLYHRELGLEPTFYISTVGSGKERCI</sequence>
<name>A0A1E5UTL2_9POAL</name>
<dbReference type="AlphaFoldDB" id="A0A1E5UTL2"/>
<dbReference type="PROSITE" id="PS50181">
    <property type="entry name" value="FBOX"/>
    <property type="match status" value="1"/>
</dbReference>
<dbReference type="InterPro" id="IPR036047">
    <property type="entry name" value="F-box-like_dom_sf"/>
</dbReference>
<dbReference type="OrthoDB" id="692435at2759"/>
<dbReference type="SMART" id="SM00256">
    <property type="entry name" value="FBOX"/>
    <property type="match status" value="1"/>
</dbReference>
<accession>A0A1E5UTL2</accession>
<reference evidence="2 3" key="1">
    <citation type="submission" date="2016-09" db="EMBL/GenBank/DDBJ databases">
        <title>The draft genome of Dichanthelium oligosanthes: A C3 panicoid grass species.</title>
        <authorList>
            <person name="Studer A.J."/>
            <person name="Schnable J.C."/>
            <person name="Brutnell T.P."/>
        </authorList>
    </citation>
    <scope>NUCLEOTIDE SEQUENCE [LARGE SCALE GENOMIC DNA]</scope>
    <source>
        <strain evidence="3">cv. Kellogg 1175</strain>
        <tissue evidence="2">Leaf</tissue>
    </source>
</reference>
<proteinExistence type="predicted"/>
<dbReference type="STRING" id="888268.A0A1E5UTL2"/>
<dbReference type="Gene3D" id="1.20.1280.50">
    <property type="match status" value="1"/>
</dbReference>
<dbReference type="EMBL" id="LWDX02063668">
    <property type="protein sequence ID" value="OEL16213.1"/>
    <property type="molecule type" value="Genomic_DNA"/>
</dbReference>
<evidence type="ECO:0000313" key="3">
    <source>
        <dbReference type="Proteomes" id="UP000095767"/>
    </source>
</evidence>